<evidence type="ECO:0000256" key="1">
    <source>
        <dbReference type="ARBA" id="ARBA00023224"/>
    </source>
</evidence>
<sequence>MEKPVNIIVDYQKRTLRFVLIIYSISAFLAGGLFAFMKYVGLYSEMKWPPILILIGLVFIEVITFWLMYKNIMKDEKNWNRKLIVLKAVILLISYTNYMYITLLVPSKELWISVFYFIILGAIFLDTKMNIISIITSILCQIAVFLLNPLVLPEKQVLVRELIIRSVDISLVSFGIFIFTLFSARLLKEVEANQSMLSEKNNSISMLFNKISEFSKSILSSSDSLTSIIEEENSSMQEIAGTSMAVSSDASEMLNKSHRSRQILNTLLGINETVSSKIKDTEVISEELMEASNSNEKSVKNVLDIMNGAMKSIVITSEATRILKEKSRQMDEILSMIGEISDQTNLLALNASIEAARAGEAGRGFSVVADEVRTLAEDSRNSLGEVSVIVNEFKEKTLQVETLMKDSNEKIEFGNKILSETVSSVISMLDKQKLSGENIKEVNQLMTSLLEETNNVVDFNSSIVETTENTLNRFETVTKSVNQSAAVSEEIAASAEELRNTAIEMNNLIK</sequence>
<protein>
    <submittedName>
        <fullName evidence="6">Methyl-accepting transducer</fullName>
    </submittedName>
</protein>
<accession>A0ABS1T531</accession>
<comment type="caution">
    <text evidence="6">The sequence shown here is derived from an EMBL/GenBank/DDBJ whole genome shotgun (WGS) entry which is preliminary data.</text>
</comment>
<keyword evidence="1 3" id="KW-0807">Transducer</keyword>
<evidence type="ECO:0000256" key="2">
    <source>
        <dbReference type="ARBA" id="ARBA00029447"/>
    </source>
</evidence>
<organism evidence="6 7">
    <name type="scientific">Clostridium rhizosphaerae</name>
    <dbReference type="NCBI Taxonomy" id="2803861"/>
    <lineage>
        <taxon>Bacteria</taxon>
        <taxon>Bacillati</taxon>
        <taxon>Bacillota</taxon>
        <taxon>Clostridia</taxon>
        <taxon>Eubacteriales</taxon>
        <taxon>Clostridiaceae</taxon>
        <taxon>Clostridium</taxon>
    </lineage>
</organism>
<dbReference type="InterPro" id="IPR004089">
    <property type="entry name" value="MCPsignal_dom"/>
</dbReference>
<evidence type="ECO:0000256" key="3">
    <source>
        <dbReference type="PROSITE-ProRule" id="PRU00284"/>
    </source>
</evidence>
<dbReference type="PROSITE" id="PS50111">
    <property type="entry name" value="CHEMOTAXIS_TRANSDUC_2"/>
    <property type="match status" value="1"/>
</dbReference>
<dbReference type="EMBL" id="JAESWC010000001">
    <property type="protein sequence ID" value="MBL4934212.1"/>
    <property type="molecule type" value="Genomic_DNA"/>
</dbReference>
<feature type="transmembrane region" description="Helical" evidence="4">
    <location>
        <begin position="163"/>
        <end position="187"/>
    </location>
</feature>
<feature type="transmembrane region" description="Helical" evidence="4">
    <location>
        <begin position="84"/>
        <end position="104"/>
    </location>
</feature>
<dbReference type="PRINTS" id="PR00260">
    <property type="entry name" value="CHEMTRNSDUCR"/>
</dbReference>
<evidence type="ECO:0000256" key="4">
    <source>
        <dbReference type="SAM" id="Phobius"/>
    </source>
</evidence>
<dbReference type="Proteomes" id="UP000632377">
    <property type="component" value="Unassembled WGS sequence"/>
</dbReference>
<proteinExistence type="inferred from homology"/>
<keyword evidence="7" id="KW-1185">Reference proteome</keyword>
<feature type="transmembrane region" description="Helical" evidence="4">
    <location>
        <begin position="110"/>
        <end position="125"/>
    </location>
</feature>
<dbReference type="PANTHER" id="PTHR32089">
    <property type="entry name" value="METHYL-ACCEPTING CHEMOTAXIS PROTEIN MCPB"/>
    <property type="match status" value="1"/>
</dbReference>
<feature type="transmembrane region" description="Helical" evidence="4">
    <location>
        <begin position="51"/>
        <end position="72"/>
    </location>
</feature>
<dbReference type="InterPro" id="IPR004090">
    <property type="entry name" value="Chemotax_Me-accpt_rcpt"/>
</dbReference>
<reference evidence="6 7" key="1">
    <citation type="submission" date="2021-01" db="EMBL/GenBank/DDBJ databases">
        <title>Genome public.</title>
        <authorList>
            <person name="Liu C."/>
            <person name="Sun Q."/>
        </authorList>
    </citation>
    <scope>NUCLEOTIDE SEQUENCE [LARGE SCALE GENOMIC DNA]</scope>
    <source>
        <strain evidence="6 7">YIM B02515</strain>
    </source>
</reference>
<comment type="similarity">
    <text evidence="2">Belongs to the methyl-accepting chemotaxis (MCP) protein family.</text>
</comment>
<dbReference type="SUPFAM" id="SSF58104">
    <property type="entry name" value="Methyl-accepting chemotaxis protein (MCP) signaling domain"/>
    <property type="match status" value="1"/>
</dbReference>
<evidence type="ECO:0000259" key="5">
    <source>
        <dbReference type="PROSITE" id="PS50111"/>
    </source>
</evidence>
<feature type="transmembrane region" description="Helical" evidence="4">
    <location>
        <begin position="20"/>
        <end position="39"/>
    </location>
</feature>
<feature type="domain" description="Methyl-accepting transducer" evidence="5">
    <location>
        <begin position="228"/>
        <end position="499"/>
    </location>
</feature>
<gene>
    <name evidence="6" type="ORF">JK636_00410</name>
</gene>
<feature type="transmembrane region" description="Helical" evidence="4">
    <location>
        <begin position="132"/>
        <end position="151"/>
    </location>
</feature>
<dbReference type="PANTHER" id="PTHR32089:SF112">
    <property type="entry name" value="LYSOZYME-LIKE PROTEIN-RELATED"/>
    <property type="match status" value="1"/>
</dbReference>
<dbReference type="Pfam" id="PF00015">
    <property type="entry name" value="MCPsignal"/>
    <property type="match status" value="1"/>
</dbReference>
<keyword evidence="4" id="KW-0812">Transmembrane</keyword>
<keyword evidence="4" id="KW-0472">Membrane</keyword>
<dbReference type="Gene3D" id="1.10.287.950">
    <property type="entry name" value="Methyl-accepting chemotaxis protein"/>
    <property type="match status" value="1"/>
</dbReference>
<evidence type="ECO:0000313" key="6">
    <source>
        <dbReference type="EMBL" id="MBL4934212.1"/>
    </source>
</evidence>
<dbReference type="SMART" id="SM00283">
    <property type="entry name" value="MA"/>
    <property type="match status" value="1"/>
</dbReference>
<keyword evidence="4" id="KW-1133">Transmembrane helix</keyword>
<name>A0ABS1T531_9CLOT</name>
<dbReference type="RefSeq" id="WP_202746864.1">
    <property type="nucleotide sequence ID" value="NZ_JAESWC010000001.1"/>
</dbReference>
<evidence type="ECO:0000313" key="7">
    <source>
        <dbReference type="Proteomes" id="UP000632377"/>
    </source>
</evidence>